<sequence length="25" mass="2743">MGCQKATFPTNKITKTPFKTQGVTD</sequence>
<accession>A0A2P2PD68</accession>
<evidence type="ECO:0000256" key="1">
    <source>
        <dbReference type="SAM" id="MobiDB-lite"/>
    </source>
</evidence>
<dbReference type="EMBL" id="GGEC01072188">
    <property type="protein sequence ID" value="MBX52672.1"/>
    <property type="molecule type" value="Transcribed_RNA"/>
</dbReference>
<organism evidence="2">
    <name type="scientific">Rhizophora mucronata</name>
    <name type="common">Asiatic mangrove</name>
    <dbReference type="NCBI Taxonomy" id="61149"/>
    <lineage>
        <taxon>Eukaryota</taxon>
        <taxon>Viridiplantae</taxon>
        <taxon>Streptophyta</taxon>
        <taxon>Embryophyta</taxon>
        <taxon>Tracheophyta</taxon>
        <taxon>Spermatophyta</taxon>
        <taxon>Magnoliopsida</taxon>
        <taxon>eudicotyledons</taxon>
        <taxon>Gunneridae</taxon>
        <taxon>Pentapetalae</taxon>
        <taxon>rosids</taxon>
        <taxon>fabids</taxon>
        <taxon>Malpighiales</taxon>
        <taxon>Rhizophoraceae</taxon>
        <taxon>Rhizophora</taxon>
    </lineage>
</organism>
<feature type="region of interest" description="Disordered" evidence="1">
    <location>
        <begin position="1"/>
        <end position="25"/>
    </location>
</feature>
<feature type="compositionally biased region" description="Polar residues" evidence="1">
    <location>
        <begin position="7"/>
        <end position="25"/>
    </location>
</feature>
<protein>
    <submittedName>
        <fullName evidence="2">Uncharacterized protein</fullName>
    </submittedName>
</protein>
<reference evidence="2" key="1">
    <citation type="submission" date="2018-02" db="EMBL/GenBank/DDBJ databases">
        <title>Rhizophora mucronata_Transcriptome.</title>
        <authorList>
            <person name="Meera S.P."/>
            <person name="Sreeshan A."/>
            <person name="Augustine A."/>
        </authorList>
    </citation>
    <scope>NUCLEOTIDE SEQUENCE</scope>
    <source>
        <tissue evidence="2">Leaf</tissue>
    </source>
</reference>
<proteinExistence type="predicted"/>
<evidence type="ECO:0000313" key="2">
    <source>
        <dbReference type="EMBL" id="MBX52672.1"/>
    </source>
</evidence>
<dbReference type="AlphaFoldDB" id="A0A2P2PD68"/>
<name>A0A2P2PD68_RHIMU</name>